<gene>
    <name evidence="10" type="ORF">HMPREF9336_02423</name>
</gene>
<evidence type="ECO:0000313" key="11">
    <source>
        <dbReference type="Proteomes" id="UP000004816"/>
    </source>
</evidence>
<feature type="domain" description="Major facilitator superfamily (MFS) profile" evidence="9">
    <location>
        <begin position="40"/>
        <end position="489"/>
    </location>
</feature>
<feature type="transmembrane region" description="Helical" evidence="8">
    <location>
        <begin position="164"/>
        <end position="186"/>
    </location>
</feature>
<dbReference type="EMBL" id="ACZI02000002">
    <property type="protein sequence ID" value="EFV12732.1"/>
    <property type="molecule type" value="Genomic_DNA"/>
</dbReference>
<keyword evidence="5 8" id="KW-1133">Transmembrane helix</keyword>
<dbReference type="STRING" id="679197.HMPREF9336_02423"/>
<protein>
    <recommendedName>
        <fullName evidence="9">Major facilitator superfamily (MFS) profile domain-containing protein</fullName>
    </recommendedName>
</protein>
<feature type="transmembrane region" description="Helical" evidence="8">
    <location>
        <begin position="77"/>
        <end position="94"/>
    </location>
</feature>
<feature type="transmembrane region" description="Helical" evidence="8">
    <location>
        <begin position="254"/>
        <end position="274"/>
    </location>
</feature>
<evidence type="ECO:0000256" key="1">
    <source>
        <dbReference type="ARBA" id="ARBA00004651"/>
    </source>
</evidence>
<dbReference type="Proteomes" id="UP000004816">
    <property type="component" value="Unassembled WGS sequence"/>
</dbReference>
<keyword evidence="11" id="KW-1185">Reference proteome</keyword>
<evidence type="ECO:0000256" key="5">
    <source>
        <dbReference type="ARBA" id="ARBA00022989"/>
    </source>
</evidence>
<evidence type="ECO:0000256" key="2">
    <source>
        <dbReference type="ARBA" id="ARBA00022448"/>
    </source>
</evidence>
<dbReference type="InterPro" id="IPR036259">
    <property type="entry name" value="MFS_trans_sf"/>
</dbReference>
<keyword evidence="3" id="KW-1003">Cell membrane</keyword>
<dbReference type="GO" id="GO:0022857">
    <property type="term" value="F:transmembrane transporter activity"/>
    <property type="evidence" value="ECO:0007669"/>
    <property type="project" value="InterPro"/>
</dbReference>
<feature type="transmembrane region" description="Helical" evidence="8">
    <location>
        <begin position="40"/>
        <end position="65"/>
    </location>
</feature>
<dbReference type="SUPFAM" id="SSF103473">
    <property type="entry name" value="MFS general substrate transporter"/>
    <property type="match status" value="1"/>
</dbReference>
<keyword evidence="4 8" id="KW-0812">Transmembrane</keyword>
<sequence>MTNPSEGSASDRKAPRIVGPEHLGETHAAGGSSRWSRWPILLIGGATQFVLALDGTIMSVALPQVQSDLGLNDNERSAVVTLYVFFHGLLLLLGGRAVDSWGHRRAFLLGMAGFGAASLLGGTAYHGPQLLLARAAQGGFAALLAPAVLALVSTSFAGARERANAFVIIGTVAVGGTASGLALGGVLTQYANWRWCLLLNVPLAVLVFCLVLMLFRAQDERRRAGYDLPGAALSTAAFISLGLAVYQVEATHSIVLFVGCSALFAAFAAGFVLVERRASAPLAPPSVLLDRTCGLASFGNAITLSGVLGGTLFLATYMEKLRGYDPSETGLRLLPVLVGILVGGLSITRLSERVGVRALSMVGALIAASGMLLFSRLSLDDDYTTRMLPTIVLLGVGLGMLSVCLPDLALVGVRKGEAGSASAIFTAYGQIGGALGTAFFSQVYAEAKHLVAGGGKAAELAGCTAAFSVAGVTLAFVAPVILFARPKAAQAG</sequence>
<feature type="transmembrane region" description="Helical" evidence="8">
    <location>
        <begin position="465"/>
        <end position="484"/>
    </location>
</feature>
<accession>E5XSF1</accession>
<comment type="subcellular location">
    <subcellularLocation>
        <location evidence="1">Cell membrane</location>
        <topology evidence="1">Multi-pass membrane protein</topology>
    </subcellularLocation>
</comment>
<dbReference type="GO" id="GO:0005886">
    <property type="term" value="C:plasma membrane"/>
    <property type="evidence" value="ECO:0007669"/>
    <property type="project" value="UniProtKB-SubCell"/>
</dbReference>
<feature type="transmembrane region" description="Helical" evidence="8">
    <location>
        <begin position="227"/>
        <end position="248"/>
    </location>
</feature>
<dbReference type="Gene3D" id="1.20.1250.20">
    <property type="entry name" value="MFS general substrate transporter like domains"/>
    <property type="match status" value="2"/>
</dbReference>
<keyword evidence="2" id="KW-0813">Transport</keyword>
<proteinExistence type="predicted"/>
<feature type="transmembrane region" description="Helical" evidence="8">
    <location>
        <begin position="391"/>
        <end position="413"/>
    </location>
</feature>
<dbReference type="Pfam" id="PF07690">
    <property type="entry name" value="MFS_1"/>
    <property type="match status" value="1"/>
</dbReference>
<evidence type="ECO:0000256" key="6">
    <source>
        <dbReference type="ARBA" id="ARBA00023136"/>
    </source>
</evidence>
<feature type="transmembrane region" description="Helical" evidence="8">
    <location>
        <begin position="330"/>
        <end position="347"/>
    </location>
</feature>
<dbReference type="PANTHER" id="PTHR42718">
    <property type="entry name" value="MAJOR FACILITATOR SUPERFAMILY MULTIDRUG TRANSPORTER MFSC"/>
    <property type="match status" value="1"/>
</dbReference>
<keyword evidence="6 8" id="KW-0472">Membrane</keyword>
<evidence type="ECO:0000256" key="3">
    <source>
        <dbReference type="ARBA" id="ARBA00022475"/>
    </source>
</evidence>
<dbReference type="AlphaFoldDB" id="E5XSF1"/>
<dbReference type="OrthoDB" id="4080117at2"/>
<evidence type="ECO:0000313" key="10">
    <source>
        <dbReference type="EMBL" id="EFV12732.1"/>
    </source>
</evidence>
<dbReference type="InterPro" id="IPR020846">
    <property type="entry name" value="MFS_dom"/>
</dbReference>
<reference evidence="10 11" key="1">
    <citation type="journal article" date="2011" name="Stand. Genomic Sci.">
        <title>High quality draft genome sequence of Segniliparus rugosus CDC 945(T)= (ATCC BAA-974(T)).</title>
        <authorList>
            <person name="Earl A.M."/>
            <person name="Desjardins C.A."/>
            <person name="Fitzgerald M.G."/>
            <person name="Arachchi H.M."/>
            <person name="Zeng Q."/>
            <person name="Mehta T."/>
            <person name="Griggs A."/>
            <person name="Birren B.W."/>
            <person name="Toney N.C."/>
            <person name="Carr J."/>
            <person name="Posey J."/>
            <person name="Butler W.R."/>
        </authorList>
    </citation>
    <scope>NUCLEOTIDE SEQUENCE [LARGE SCALE GENOMIC DNA]</scope>
    <source>
        <strain evidence="11">ATCC BAA-974 / DSM 45345 / CCUG 50838 / CIP 108380 / JCM 13579 / CDC 945</strain>
    </source>
</reference>
<organism evidence="10 11">
    <name type="scientific">Segniliparus rugosus (strain ATCC BAA-974 / DSM 45345 / CCUG 50838 / CIP 108380 / JCM 13579 / CDC 945)</name>
    <dbReference type="NCBI Taxonomy" id="679197"/>
    <lineage>
        <taxon>Bacteria</taxon>
        <taxon>Bacillati</taxon>
        <taxon>Actinomycetota</taxon>
        <taxon>Actinomycetes</taxon>
        <taxon>Mycobacteriales</taxon>
        <taxon>Segniliparaceae</taxon>
        <taxon>Segniliparus</taxon>
    </lineage>
</organism>
<evidence type="ECO:0000256" key="4">
    <source>
        <dbReference type="ARBA" id="ARBA00022692"/>
    </source>
</evidence>
<feature type="transmembrane region" description="Helical" evidence="8">
    <location>
        <begin position="425"/>
        <end position="445"/>
    </location>
</feature>
<feature type="transmembrane region" description="Helical" evidence="8">
    <location>
        <begin position="192"/>
        <end position="215"/>
    </location>
</feature>
<evidence type="ECO:0000256" key="8">
    <source>
        <dbReference type="SAM" id="Phobius"/>
    </source>
</evidence>
<dbReference type="PROSITE" id="PS50850">
    <property type="entry name" value="MFS"/>
    <property type="match status" value="1"/>
</dbReference>
<feature type="transmembrane region" description="Helical" evidence="8">
    <location>
        <begin position="131"/>
        <end position="152"/>
    </location>
</feature>
<evidence type="ECO:0000256" key="7">
    <source>
        <dbReference type="SAM" id="MobiDB-lite"/>
    </source>
</evidence>
<feature type="transmembrane region" description="Helical" evidence="8">
    <location>
        <begin position="295"/>
        <end position="318"/>
    </location>
</feature>
<feature type="transmembrane region" description="Helical" evidence="8">
    <location>
        <begin position="359"/>
        <end position="379"/>
    </location>
</feature>
<evidence type="ECO:0000259" key="9">
    <source>
        <dbReference type="PROSITE" id="PS50850"/>
    </source>
</evidence>
<dbReference type="InterPro" id="IPR011701">
    <property type="entry name" value="MFS"/>
</dbReference>
<dbReference type="PANTHER" id="PTHR42718:SF46">
    <property type="entry name" value="BLR6921 PROTEIN"/>
    <property type="match status" value="1"/>
</dbReference>
<feature type="region of interest" description="Disordered" evidence="7">
    <location>
        <begin position="1"/>
        <end position="32"/>
    </location>
</feature>
<dbReference type="CDD" id="cd17321">
    <property type="entry name" value="MFS_MMR_MDR_like"/>
    <property type="match status" value="1"/>
</dbReference>
<dbReference type="HOGENOM" id="CLU_000960_28_2_11"/>
<name>E5XSF1_SEGRC</name>
<comment type="caution">
    <text evidence="10">The sequence shown here is derived from an EMBL/GenBank/DDBJ whole genome shotgun (WGS) entry which is preliminary data.</text>
</comment>
<dbReference type="RefSeq" id="WP_007470730.1">
    <property type="nucleotide sequence ID" value="NZ_KI391953.1"/>
</dbReference>
<dbReference type="eggNOG" id="COG0477">
    <property type="taxonomic scope" value="Bacteria"/>
</dbReference>
<feature type="transmembrane region" description="Helical" evidence="8">
    <location>
        <begin position="106"/>
        <end position="125"/>
    </location>
</feature>